<accession>A0A0F5VD17</accession>
<comment type="caution">
    <text evidence="4">The sequence shown here is derived from an EMBL/GenBank/DDBJ whole genome shotgun (WGS) entry which is preliminary data.</text>
</comment>
<dbReference type="FunFam" id="3.10.129.10:FF:000002">
    <property type="entry name" value="1,4-dihydroxy-2-naphthoyl-CoA hydrolase"/>
    <property type="match status" value="1"/>
</dbReference>
<feature type="domain" description="Thioesterase" evidence="3">
    <location>
        <begin position="51"/>
        <end position="128"/>
    </location>
</feature>
<sequence length="145" mass="15886">MSIWRKKFDLNDLNQTSENTLVQHLGIEYSAFDDNSLTAIMPVDSRTHQPFGMLHGGASVVLAETLGSIAANMCVSADKYCVGLDINANHIRVVRTGFVKGTASPVHIGATTQVWQISVTDERDNLVCTSRLTMAVLKHKKKDEA</sequence>
<organism evidence="4 5">
    <name type="scientific">Photobacterium halotolerans</name>
    <dbReference type="NCBI Taxonomy" id="265726"/>
    <lineage>
        <taxon>Bacteria</taxon>
        <taxon>Pseudomonadati</taxon>
        <taxon>Pseudomonadota</taxon>
        <taxon>Gammaproteobacteria</taxon>
        <taxon>Vibrionales</taxon>
        <taxon>Vibrionaceae</taxon>
        <taxon>Photobacterium</taxon>
    </lineage>
</organism>
<dbReference type="PANTHER" id="PTHR43240">
    <property type="entry name" value="1,4-DIHYDROXY-2-NAPHTHOYL-COA THIOESTERASE 1"/>
    <property type="match status" value="1"/>
</dbReference>
<dbReference type="NCBIfam" id="TIGR00369">
    <property type="entry name" value="unchar_dom_1"/>
    <property type="match status" value="1"/>
</dbReference>
<evidence type="ECO:0000313" key="5">
    <source>
        <dbReference type="Proteomes" id="UP000033633"/>
    </source>
</evidence>
<dbReference type="GO" id="GO:0061522">
    <property type="term" value="F:1,4-dihydroxy-2-naphthoyl-CoA thioesterase activity"/>
    <property type="evidence" value="ECO:0007669"/>
    <property type="project" value="TreeGrafter"/>
</dbReference>
<proteinExistence type="inferred from homology"/>
<dbReference type="PATRIC" id="fig|265726.11.peg.944"/>
<evidence type="ECO:0000256" key="2">
    <source>
        <dbReference type="ARBA" id="ARBA00022801"/>
    </source>
</evidence>
<evidence type="ECO:0000256" key="1">
    <source>
        <dbReference type="ARBA" id="ARBA00008324"/>
    </source>
</evidence>
<protein>
    <submittedName>
        <fullName evidence="4">Esterase</fullName>
    </submittedName>
</protein>
<dbReference type="Gene3D" id="3.10.129.10">
    <property type="entry name" value="Hotdog Thioesterase"/>
    <property type="match status" value="1"/>
</dbReference>
<evidence type="ECO:0000313" key="4">
    <source>
        <dbReference type="EMBL" id="KKC99389.1"/>
    </source>
</evidence>
<dbReference type="InterPro" id="IPR029069">
    <property type="entry name" value="HotDog_dom_sf"/>
</dbReference>
<dbReference type="PANTHER" id="PTHR43240:SF5">
    <property type="entry name" value="1,4-DIHYDROXY-2-NAPHTHOYL-COA THIOESTERASE 1"/>
    <property type="match status" value="1"/>
</dbReference>
<dbReference type="EMBL" id="JWYV01000011">
    <property type="protein sequence ID" value="KKC99389.1"/>
    <property type="molecule type" value="Genomic_DNA"/>
</dbReference>
<dbReference type="Pfam" id="PF03061">
    <property type="entry name" value="4HBT"/>
    <property type="match status" value="1"/>
</dbReference>
<reference evidence="4 5" key="1">
    <citation type="submission" date="2014-12" db="EMBL/GenBank/DDBJ databases">
        <title>Mercury Reductase activity and rhizosphere competence traits in the genome of root associated Photobacterium halotolerans MELD1.</title>
        <authorList>
            <person name="Mathew D.C."/>
            <person name="Huang C.-C."/>
        </authorList>
    </citation>
    <scope>NUCLEOTIDE SEQUENCE [LARGE SCALE GENOMIC DNA]</scope>
    <source>
        <strain evidence="4 5">MELD1</strain>
    </source>
</reference>
<dbReference type="GO" id="GO:0005829">
    <property type="term" value="C:cytosol"/>
    <property type="evidence" value="ECO:0007669"/>
    <property type="project" value="TreeGrafter"/>
</dbReference>
<dbReference type="STRING" id="265726.KY46_13555"/>
<dbReference type="InterPro" id="IPR003736">
    <property type="entry name" value="PAAI_dom"/>
</dbReference>
<dbReference type="CDD" id="cd03443">
    <property type="entry name" value="PaaI_thioesterase"/>
    <property type="match status" value="1"/>
</dbReference>
<dbReference type="OrthoDB" id="9798208at2"/>
<dbReference type="RefSeq" id="WP_046221168.1">
    <property type="nucleotide sequence ID" value="NZ_JWYV01000011.1"/>
</dbReference>
<keyword evidence="5" id="KW-1185">Reference proteome</keyword>
<dbReference type="InterPro" id="IPR006683">
    <property type="entry name" value="Thioestr_dom"/>
</dbReference>
<dbReference type="SUPFAM" id="SSF54637">
    <property type="entry name" value="Thioesterase/thiol ester dehydrase-isomerase"/>
    <property type="match status" value="1"/>
</dbReference>
<dbReference type="Proteomes" id="UP000033633">
    <property type="component" value="Unassembled WGS sequence"/>
</dbReference>
<keyword evidence="2" id="KW-0378">Hydrolase</keyword>
<dbReference type="AlphaFoldDB" id="A0A0F5VD17"/>
<name>A0A0F5VD17_9GAMM</name>
<gene>
    <name evidence="4" type="ORF">KY46_13555</name>
</gene>
<comment type="similarity">
    <text evidence="1">Belongs to the thioesterase PaaI family.</text>
</comment>
<evidence type="ECO:0000259" key="3">
    <source>
        <dbReference type="Pfam" id="PF03061"/>
    </source>
</evidence>